<keyword evidence="3" id="KW-1185">Reference proteome</keyword>
<evidence type="ECO:0000313" key="3">
    <source>
        <dbReference type="Proteomes" id="UP000825935"/>
    </source>
</evidence>
<evidence type="ECO:0000313" key="2">
    <source>
        <dbReference type="EMBL" id="KAH7420753.1"/>
    </source>
</evidence>
<dbReference type="EMBL" id="CM035418">
    <property type="protein sequence ID" value="KAH7420753.1"/>
    <property type="molecule type" value="Genomic_DNA"/>
</dbReference>
<evidence type="ECO:0000256" key="1">
    <source>
        <dbReference type="SAM" id="MobiDB-lite"/>
    </source>
</evidence>
<protein>
    <submittedName>
        <fullName evidence="2">Uncharacterized protein</fullName>
    </submittedName>
</protein>
<sequence>MEEFMTHKLGLSGLYDTRILDIQEDRRLKVDQTNDFHTYDTNKNQKRFSKENLTSQALVAKIRNRREKRKSKNRGGGEGKGRAGERDLANSDWECDKDSERSTCGYCFFVGECLISRQSKKQPTAGISSSEATQKHIKVIYVPTSENVANIFTKALSRERPHRLYCKLLNLTTFRRGDC</sequence>
<feature type="compositionally biased region" description="Basic and acidic residues" evidence="1">
    <location>
        <begin position="75"/>
        <end position="86"/>
    </location>
</feature>
<dbReference type="Proteomes" id="UP000825935">
    <property type="component" value="Chromosome 13"/>
</dbReference>
<reference evidence="2" key="1">
    <citation type="submission" date="2021-08" db="EMBL/GenBank/DDBJ databases">
        <title>WGS assembly of Ceratopteris richardii.</title>
        <authorList>
            <person name="Marchant D.B."/>
            <person name="Chen G."/>
            <person name="Jenkins J."/>
            <person name="Shu S."/>
            <person name="Leebens-Mack J."/>
            <person name="Grimwood J."/>
            <person name="Schmutz J."/>
            <person name="Soltis P."/>
            <person name="Soltis D."/>
            <person name="Chen Z.-H."/>
        </authorList>
    </citation>
    <scope>NUCLEOTIDE SEQUENCE</scope>
    <source>
        <strain evidence="2">Whitten #5841</strain>
        <tissue evidence="2">Leaf</tissue>
    </source>
</reference>
<proteinExistence type="predicted"/>
<comment type="caution">
    <text evidence="2">The sequence shown here is derived from an EMBL/GenBank/DDBJ whole genome shotgun (WGS) entry which is preliminary data.</text>
</comment>
<feature type="region of interest" description="Disordered" evidence="1">
    <location>
        <begin position="63"/>
        <end position="86"/>
    </location>
</feature>
<accession>A0A8T2TFZ9</accession>
<dbReference type="AlphaFoldDB" id="A0A8T2TFZ9"/>
<feature type="compositionally biased region" description="Basic residues" evidence="1">
    <location>
        <begin position="63"/>
        <end position="73"/>
    </location>
</feature>
<gene>
    <name evidence="2" type="ORF">KP509_13G020700</name>
</gene>
<name>A0A8T2TFZ9_CERRI</name>
<organism evidence="2 3">
    <name type="scientific">Ceratopteris richardii</name>
    <name type="common">Triangle waterfern</name>
    <dbReference type="NCBI Taxonomy" id="49495"/>
    <lineage>
        <taxon>Eukaryota</taxon>
        <taxon>Viridiplantae</taxon>
        <taxon>Streptophyta</taxon>
        <taxon>Embryophyta</taxon>
        <taxon>Tracheophyta</taxon>
        <taxon>Polypodiopsida</taxon>
        <taxon>Polypodiidae</taxon>
        <taxon>Polypodiales</taxon>
        <taxon>Pteridineae</taxon>
        <taxon>Pteridaceae</taxon>
        <taxon>Parkerioideae</taxon>
        <taxon>Ceratopteris</taxon>
    </lineage>
</organism>